<comment type="subcellular location">
    <subcellularLocation>
        <location evidence="1">Cell envelope</location>
    </subcellularLocation>
</comment>
<dbReference type="PANTHER" id="PTHR32347:SF23">
    <property type="entry name" value="BLL5650 PROTEIN"/>
    <property type="match status" value="1"/>
</dbReference>
<dbReference type="Gene3D" id="2.40.50.100">
    <property type="match status" value="1"/>
</dbReference>
<dbReference type="Gene3D" id="1.10.287.470">
    <property type="entry name" value="Helix hairpin bin"/>
    <property type="match status" value="1"/>
</dbReference>
<accession>A0A0C2UCX5</accession>
<dbReference type="SUPFAM" id="SSF111369">
    <property type="entry name" value="HlyD-like secretion proteins"/>
    <property type="match status" value="1"/>
</dbReference>
<reference evidence="4 5" key="1">
    <citation type="submission" date="2015-01" db="EMBL/GenBank/DDBJ databases">
        <title>Genome Sequence of Magnetospirillum magnetotacticum Strain MS-1.</title>
        <authorList>
            <person name="Marinov G.K."/>
            <person name="Smalley M.D."/>
            <person name="DeSalvo G."/>
        </authorList>
    </citation>
    <scope>NUCLEOTIDE SEQUENCE [LARGE SCALE GENOMIC DNA]</scope>
    <source>
        <strain evidence="4 5">MS-1</strain>
    </source>
</reference>
<comment type="caution">
    <text evidence="4">The sequence shown here is derived from an EMBL/GenBank/DDBJ whole genome shotgun (WGS) entry which is preliminary data.</text>
</comment>
<dbReference type="GO" id="GO:0030313">
    <property type="term" value="C:cell envelope"/>
    <property type="evidence" value="ECO:0007669"/>
    <property type="project" value="UniProtKB-SubCell"/>
</dbReference>
<gene>
    <name evidence="4" type="ORF">CCC_04133</name>
</gene>
<dbReference type="AlphaFoldDB" id="A0A0C2UCX5"/>
<evidence type="ECO:0000256" key="1">
    <source>
        <dbReference type="ARBA" id="ARBA00004196"/>
    </source>
</evidence>
<evidence type="ECO:0000256" key="3">
    <source>
        <dbReference type="SAM" id="Coils"/>
    </source>
</evidence>
<dbReference type="RefSeq" id="WP_041040497.1">
    <property type="nucleotide sequence ID" value="NZ_JXSL01000024.1"/>
</dbReference>
<dbReference type="InterPro" id="IPR050465">
    <property type="entry name" value="UPF0194_transport"/>
</dbReference>
<evidence type="ECO:0000256" key="2">
    <source>
        <dbReference type="ARBA" id="ARBA00023054"/>
    </source>
</evidence>
<sequence>MNDNPLLALLGLEEHARKAANSTELGFVMVNDSRALASYRQAALLIDGEGLKAVSGVAGIETGAPFTLWLERIYKHLASDEIRKADSADLDRADAEEWAEWLPPHALLLPLKDRDGKRLGTLLLARDEEWTDQDIALLARASDFYGHAWAVLHHPSPITQWKQKLTGIPKWHLKLAAGIILALLFPVRLSVLAPAEVVAHNPAVIRSPMDGVIEKVHVRPNQPVAEGDLLFELDRTTLTGKLEVAKKALSTAQAELDQATQQAFFDTKAKGTLAVIRARIEERSAEAAQLEDLMARSQVKAPRAGVAVLDDPAEWQGRPVNVGEKVLAVASPNDVEVEAWLAPADVIALEKGDPVSLFLNAEPLSPVSAKLLYVTYEAIPQPDGTLGHRVRAELAKGELGPRLGLKGTARLDGHRVALIYWLARRPLAVVRNFLGM</sequence>
<evidence type="ECO:0000313" key="4">
    <source>
        <dbReference type="EMBL" id="KIL99362.1"/>
    </source>
</evidence>
<evidence type="ECO:0000313" key="5">
    <source>
        <dbReference type="Proteomes" id="UP000031971"/>
    </source>
</evidence>
<feature type="coiled-coil region" evidence="3">
    <location>
        <begin position="242"/>
        <end position="293"/>
    </location>
</feature>
<dbReference type="PANTHER" id="PTHR32347">
    <property type="entry name" value="EFFLUX SYSTEM COMPONENT YKNX-RELATED"/>
    <property type="match status" value="1"/>
</dbReference>
<dbReference type="Proteomes" id="UP000031971">
    <property type="component" value="Unassembled WGS sequence"/>
</dbReference>
<keyword evidence="5" id="KW-1185">Reference proteome</keyword>
<keyword evidence="2 3" id="KW-0175">Coiled coil</keyword>
<name>A0A0C2UCX5_PARME</name>
<dbReference type="EMBL" id="JXSL01000024">
    <property type="protein sequence ID" value="KIL99362.1"/>
    <property type="molecule type" value="Genomic_DNA"/>
</dbReference>
<organism evidence="4 5">
    <name type="scientific">Paramagnetospirillum magnetotacticum MS-1</name>
    <dbReference type="NCBI Taxonomy" id="272627"/>
    <lineage>
        <taxon>Bacteria</taxon>
        <taxon>Pseudomonadati</taxon>
        <taxon>Pseudomonadota</taxon>
        <taxon>Alphaproteobacteria</taxon>
        <taxon>Rhodospirillales</taxon>
        <taxon>Magnetospirillaceae</taxon>
        <taxon>Paramagnetospirillum</taxon>
    </lineage>
</organism>
<dbReference type="OrthoDB" id="9763546at2"/>
<dbReference type="STRING" id="272627.CCC_04133"/>
<protein>
    <submittedName>
        <fullName evidence="4">Membrane-fusion protein</fullName>
    </submittedName>
</protein>
<proteinExistence type="predicted"/>